<dbReference type="AlphaFoldDB" id="A0A8T0Q1P9"/>
<sequence length="114" mass="12319">MAVQGLEPRSRRRPTVAQREVGEQARDDGGRVAGAAVMRAVPGAGRRGGRRSGPGRRGERAAARTAWRPGAEQRWRGRRAGTERRAGESRPLGGTLAPARTVNSSCYSKFQLLQ</sequence>
<dbReference type="Proteomes" id="UP000823388">
    <property type="component" value="Chromosome 7N"/>
</dbReference>
<dbReference type="EMBL" id="CM029050">
    <property type="protein sequence ID" value="KAG2567820.1"/>
    <property type="molecule type" value="Genomic_DNA"/>
</dbReference>
<evidence type="ECO:0000313" key="2">
    <source>
        <dbReference type="EMBL" id="KAG2567820.1"/>
    </source>
</evidence>
<proteinExistence type="predicted"/>
<reference evidence="2" key="1">
    <citation type="submission" date="2020-05" db="EMBL/GenBank/DDBJ databases">
        <title>WGS assembly of Panicum virgatum.</title>
        <authorList>
            <person name="Lovell J.T."/>
            <person name="Jenkins J."/>
            <person name="Shu S."/>
            <person name="Juenger T.E."/>
            <person name="Schmutz J."/>
        </authorList>
    </citation>
    <scope>NUCLEOTIDE SEQUENCE</scope>
    <source>
        <strain evidence="2">AP13</strain>
    </source>
</reference>
<feature type="compositionally biased region" description="Basic and acidic residues" evidence="1">
    <location>
        <begin position="20"/>
        <end position="30"/>
    </location>
</feature>
<gene>
    <name evidence="2" type="ORF">PVAP13_7NG270124</name>
</gene>
<organism evidence="2 3">
    <name type="scientific">Panicum virgatum</name>
    <name type="common">Blackwell switchgrass</name>
    <dbReference type="NCBI Taxonomy" id="38727"/>
    <lineage>
        <taxon>Eukaryota</taxon>
        <taxon>Viridiplantae</taxon>
        <taxon>Streptophyta</taxon>
        <taxon>Embryophyta</taxon>
        <taxon>Tracheophyta</taxon>
        <taxon>Spermatophyta</taxon>
        <taxon>Magnoliopsida</taxon>
        <taxon>Liliopsida</taxon>
        <taxon>Poales</taxon>
        <taxon>Poaceae</taxon>
        <taxon>PACMAD clade</taxon>
        <taxon>Panicoideae</taxon>
        <taxon>Panicodae</taxon>
        <taxon>Paniceae</taxon>
        <taxon>Panicinae</taxon>
        <taxon>Panicum</taxon>
        <taxon>Panicum sect. Hiantes</taxon>
    </lineage>
</organism>
<accession>A0A8T0Q1P9</accession>
<evidence type="ECO:0000256" key="1">
    <source>
        <dbReference type="SAM" id="MobiDB-lite"/>
    </source>
</evidence>
<feature type="compositionally biased region" description="Low complexity" evidence="1">
    <location>
        <begin position="33"/>
        <end position="44"/>
    </location>
</feature>
<feature type="region of interest" description="Disordered" evidence="1">
    <location>
        <begin position="1"/>
        <end position="97"/>
    </location>
</feature>
<evidence type="ECO:0000313" key="3">
    <source>
        <dbReference type="Proteomes" id="UP000823388"/>
    </source>
</evidence>
<comment type="caution">
    <text evidence="2">The sequence shown here is derived from an EMBL/GenBank/DDBJ whole genome shotgun (WGS) entry which is preliminary data.</text>
</comment>
<protein>
    <submittedName>
        <fullName evidence="2">Uncharacterized protein</fullName>
    </submittedName>
</protein>
<name>A0A8T0Q1P9_PANVG</name>
<feature type="compositionally biased region" description="Basic and acidic residues" evidence="1">
    <location>
        <begin position="71"/>
        <end position="88"/>
    </location>
</feature>
<keyword evidence="3" id="KW-1185">Reference proteome</keyword>